<evidence type="ECO:0000313" key="1">
    <source>
        <dbReference type="EMBL" id="CAB4155824.1"/>
    </source>
</evidence>
<sequence length="98" mass="11340">MRYREKTNVCIDLLDPNEETFKRALDFINAGEMIRCVTVVNGQEKERAVIFQYTPRDHPYTSEEYHAWLAAKRLAGGVEKPNCKCKSNQACMECSHLK</sequence>
<gene>
    <name evidence="1" type="ORF">UFOVP673_23</name>
</gene>
<protein>
    <submittedName>
        <fullName evidence="1">Uncharacterized protein</fullName>
    </submittedName>
</protein>
<name>A0A6J5NKA3_9CAUD</name>
<proteinExistence type="predicted"/>
<organism evidence="1">
    <name type="scientific">uncultured Caudovirales phage</name>
    <dbReference type="NCBI Taxonomy" id="2100421"/>
    <lineage>
        <taxon>Viruses</taxon>
        <taxon>Duplodnaviria</taxon>
        <taxon>Heunggongvirae</taxon>
        <taxon>Uroviricota</taxon>
        <taxon>Caudoviricetes</taxon>
        <taxon>Peduoviridae</taxon>
        <taxon>Maltschvirus</taxon>
        <taxon>Maltschvirus maltsch</taxon>
    </lineage>
</organism>
<accession>A0A6J5NKA3</accession>
<reference evidence="1" key="1">
    <citation type="submission" date="2020-04" db="EMBL/GenBank/DDBJ databases">
        <authorList>
            <person name="Chiriac C."/>
            <person name="Salcher M."/>
            <person name="Ghai R."/>
            <person name="Kavagutti S V."/>
        </authorList>
    </citation>
    <scope>NUCLEOTIDE SEQUENCE</scope>
</reference>
<dbReference type="EMBL" id="LR796631">
    <property type="protein sequence ID" value="CAB4155824.1"/>
    <property type="molecule type" value="Genomic_DNA"/>
</dbReference>